<dbReference type="Gene3D" id="1.10.1280.10">
    <property type="entry name" value="Di-copper center containing domain from catechol oxidase"/>
    <property type="match status" value="1"/>
</dbReference>
<keyword evidence="3" id="KW-1185">Reference proteome</keyword>
<dbReference type="Pfam" id="PF00264">
    <property type="entry name" value="Tyrosinase"/>
    <property type="match status" value="1"/>
</dbReference>
<dbReference type="Proteomes" id="UP001589818">
    <property type="component" value="Unassembled WGS sequence"/>
</dbReference>
<accession>A0ABV6JDE8</accession>
<dbReference type="InterPro" id="IPR002227">
    <property type="entry name" value="Tyrosinase_Cu-bd"/>
</dbReference>
<evidence type="ECO:0000313" key="3">
    <source>
        <dbReference type="Proteomes" id="UP001589818"/>
    </source>
</evidence>
<organism evidence="2 3">
    <name type="scientific">Paenibacillus mendelii</name>
    <dbReference type="NCBI Taxonomy" id="206163"/>
    <lineage>
        <taxon>Bacteria</taxon>
        <taxon>Bacillati</taxon>
        <taxon>Bacillota</taxon>
        <taxon>Bacilli</taxon>
        <taxon>Bacillales</taxon>
        <taxon>Paenibacillaceae</taxon>
        <taxon>Paenibacillus</taxon>
    </lineage>
</organism>
<protein>
    <submittedName>
        <fullName evidence="2">Tyrosinase family protein</fullName>
    </submittedName>
</protein>
<dbReference type="EMBL" id="JBHLVF010000034">
    <property type="protein sequence ID" value="MFC0393767.1"/>
    <property type="molecule type" value="Genomic_DNA"/>
</dbReference>
<dbReference type="SUPFAM" id="SSF48056">
    <property type="entry name" value="Di-copper centre-containing domain"/>
    <property type="match status" value="1"/>
</dbReference>
<dbReference type="InterPro" id="IPR008922">
    <property type="entry name" value="Di-copper_centre_dom_sf"/>
</dbReference>
<name>A0ABV6JDE8_9BACL</name>
<reference evidence="2 3" key="1">
    <citation type="submission" date="2024-09" db="EMBL/GenBank/DDBJ databases">
        <authorList>
            <person name="Sun Q."/>
            <person name="Mori K."/>
        </authorList>
    </citation>
    <scope>NUCLEOTIDE SEQUENCE [LARGE SCALE GENOMIC DNA]</scope>
    <source>
        <strain evidence="2 3">CCM 4839</strain>
    </source>
</reference>
<evidence type="ECO:0000313" key="2">
    <source>
        <dbReference type="EMBL" id="MFC0393767.1"/>
    </source>
</evidence>
<comment type="caution">
    <text evidence="2">The sequence shown here is derived from an EMBL/GenBank/DDBJ whole genome shotgun (WGS) entry which is preliminary data.</text>
</comment>
<feature type="domain" description="Tyrosinase copper-binding" evidence="1">
    <location>
        <begin position="93"/>
        <end position="154"/>
    </location>
</feature>
<proteinExistence type="predicted"/>
<evidence type="ECO:0000259" key="1">
    <source>
        <dbReference type="Pfam" id="PF00264"/>
    </source>
</evidence>
<gene>
    <name evidence="2" type="ORF">ACFFJ8_20655</name>
</gene>
<sequence>MPTIPNFPPALLEEHRRWHHENHQADPNNLPPGYGERFLQFHRNYIGRALQWYNQMGYDPRLVAPWQEVPAAIRNSPCYNQAAEMRIRFNPQSFASADELGALIEGSNLHGCMHLEAARIYGESDMNDFDLAPRNTIFYNIHTMIDGWYQQWERAKGLRGTGKADRSKRTVIRGIDGSRSRIQVKPAASKKTASPKWKK</sequence>
<dbReference type="RefSeq" id="WP_204820559.1">
    <property type="nucleotide sequence ID" value="NZ_JANHOF010000013.1"/>
</dbReference>